<evidence type="ECO:0000313" key="1">
    <source>
        <dbReference type="EMBL" id="APZ96246.1"/>
    </source>
</evidence>
<gene>
    <name evidence="1" type="ORF">Fuma_05914</name>
</gene>
<protein>
    <submittedName>
        <fullName evidence="1">Uncharacterized protein</fullName>
    </submittedName>
</protein>
<proteinExistence type="predicted"/>
<dbReference type="AlphaFoldDB" id="A0A1P8WQA3"/>
<dbReference type="KEGG" id="fmr:Fuma_05914"/>
<dbReference type="STRING" id="1891926.Fuma_05914"/>
<sequence length="56" mass="6348">MRSQPPCCRVVKLALLSRSVQEVRNPPAVISRGFRRRKTGHFKATKVFSIRHSVGT</sequence>
<keyword evidence="2" id="KW-1185">Reference proteome</keyword>
<name>A0A1P8WQA3_9PLAN</name>
<accession>A0A1P8WQA3</accession>
<organism evidence="1 2">
    <name type="scientific">Fuerstiella marisgermanici</name>
    <dbReference type="NCBI Taxonomy" id="1891926"/>
    <lineage>
        <taxon>Bacteria</taxon>
        <taxon>Pseudomonadati</taxon>
        <taxon>Planctomycetota</taxon>
        <taxon>Planctomycetia</taxon>
        <taxon>Planctomycetales</taxon>
        <taxon>Planctomycetaceae</taxon>
        <taxon>Fuerstiella</taxon>
    </lineage>
</organism>
<evidence type="ECO:0000313" key="2">
    <source>
        <dbReference type="Proteomes" id="UP000187735"/>
    </source>
</evidence>
<reference evidence="1 2" key="1">
    <citation type="journal article" date="2016" name="Front. Microbiol.">
        <title>Fuerstia marisgermanicae gen. nov., sp. nov., an Unusual Member of the Phylum Planctomycetes from the German Wadden Sea.</title>
        <authorList>
            <person name="Kohn T."/>
            <person name="Heuer A."/>
            <person name="Jogler M."/>
            <person name="Vollmers J."/>
            <person name="Boedeker C."/>
            <person name="Bunk B."/>
            <person name="Rast P."/>
            <person name="Borchert D."/>
            <person name="Glockner I."/>
            <person name="Freese H.M."/>
            <person name="Klenk H.P."/>
            <person name="Overmann J."/>
            <person name="Kaster A.K."/>
            <person name="Rohde M."/>
            <person name="Wiegand S."/>
            <person name="Jogler C."/>
        </authorList>
    </citation>
    <scope>NUCLEOTIDE SEQUENCE [LARGE SCALE GENOMIC DNA]</scope>
    <source>
        <strain evidence="1 2">NH11</strain>
    </source>
</reference>
<dbReference type="EMBL" id="CP017641">
    <property type="protein sequence ID" value="APZ96246.1"/>
    <property type="molecule type" value="Genomic_DNA"/>
</dbReference>
<dbReference type="Proteomes" id="UP000187735">
    <property type="component" value="Chromosome"/>
</dbReference>